<dbReference type="OrthoDB" id="2803003at2759"/>
<dbReference type="Proteomes" id="UP000298061">
    <property type="component" value="Unassembled WGS sequence"/>
</dbReference>
<organism evidence="1 2">
    <name type="scientific">Hericium alpestre</name>
    <dbReference type="NCBI Taxonomy" id="135208"/>
    <lineage>
        <taxon>Eukaryota</taxon>
        <taxon>Fungi</taxon>
        <taxon>Dikarya</taxon>
        <taxon>Basidiomycota</taxon>
        <taxon>Agaricomycotina</taxon>
        <taxon>Agaricomycetes</taxon>
        <taxon>Russulales</taxon>
        <taxon>Hericiaceae</taxon>
        <taxon>Hericium</taxon>
    </lineage>
</organism>
<sequence length="155" mass="17366">MITRTFKKNEKREPDHHLACVCFLLGQEPEQATSPEHDDSVMACRKAWPKAALCLAIVAVEQALFKLLPLEERPLNLRQSKSWIFSAGNWGAAAIHYMKVINALSDQKWQGIMELAEQTSAGKGKRLPEVEANVLDPAGLRRIALLDYLSPDEET</sequence>
<accession>A0A4Y9ZIH5</accession>
<keyword evidence="2" id="KW-1185">Reference proteome</keyword>
<dbReference type="AlphaFoldDB" id="A0A4Y9ZIH5"/>
<reference evidence="1 2" key="1">
    <citation type="submission" date="2019-02" db="EMBL/GenBank/DDBJ databases">
        <title>Genome sequencing of the rare red list fungi Hericium alpestre (H. flagellum).</title>
        <authorList>
            <person name="Buettner E."/>
            <person name="Kellner H."/>
        </authorList>
    </citation>
    <scope>NUCLEOTIDE SEQUENCE [LARGE SCALE GENOMIC DNA]</scope>
    <source>
        <strain evidence="1 2">DSM 108284</strain>
    </source>
</reference>
<name>A0A4Y9ZIH5_9AGAM</name>
<evidence type="ECO:0000313" key="2">
    <source>
        <dbReference type="Proteomes" id="UP000298061"/>
    </source>
</evidence>
<dbReference type="EMBL" id="SFCI01002507">
    <property type="protein sequence ID" value="TFY73827.1"/>
    <property type="molecule type" value="Genomic_DNA"/>
</dbReference>
<protein>
    <submittedName>
        <fullName evidence="1">Uncharacterized protein</fullName>
    </submittedName>
</protein>
<gene>
    <name evidence="1" type="ORF">EWM64_g10185</name>
</gene>
<comment type="caution">
    <text evidence="1">The sequence shown here is derived from an EMBL/GenBank/DDBJ whole genome shotgun (WGS) entry which is preliminary data.</text>
</comment>
<proteinExistence type="predicted"/>
<evidence type="ECO:0000313" key="1">
    <source>
        <dbReference type="EMBL" id="TFY73827.1"/>
    </source>
</evidence>